<comment type="caution">
    <text evidence="2">The sequence shown here is derived from an EMBL/GenBank/DDBJ whole genome shotgun (WGS) entry which is preliminary data.</text>
</comment>
<dbReference type="AlphaFoldDB" id="A0A3D9SIK9"/>
<keyword evidence="2" id="KW-0067">ATP-binding</keyword>
<evidence type="ECO:0000313" key="3">
    <source>
        <dbReference type="Proteomes" id="UP000256304"/>
    </source>
</evidence>
<dbReference type="InterPro" id="IPR032830">
    <property type="entry name" value="XPB/Ssl2_N"/>
</dbReference>
<protein>
    <submittedName>
        <fullName evidence="2">XPB/Ssl2-like helicase family protein</fullName>
    </submittedName>
</protein>
<dbReference type="Pfam" id="PF13625">
    <property type="entry name" value="Helicase_C_3"/>
    <property type="match status" value="1"/>
</dbReference>
<keyword evidence="2" id="KW-0378">Hydrolase</keyword>
<gene>
    <name evidence="2" type="ORF">A8990_108143</name>
</gene>
<name>A0A3D9SIK9_9BACL</name>
<evidence type="ECO:0000259" key="1">
    <source>
        <dbReference type="Pfam" id="PF13625"/>
    </source>
</evidence>
<keyword evidence="2" id="KW-0347">Helicase</keyword>
<dbReference type="OrthoDB" id="2987331at2"/>
<feature type="domain" description="Helicase XPB/Ssl2 N-terminal" evidence="1">
    <location>
        <begin position="376"/>
        <end position="479"/>
    </location>
</feature>
<organism evidence="2 3">
    <name type="scientific">Paenibacillus taihuensis</name>
    <dbReference type="NCBI Taxonomy" id="1156355"/>
    <lineage>
        <taxon>Bacteria</taxon>
        <taxon>Bacillati</taxon>
        <taxon>Bacillota</taxon>
        <taxon>Bacilli</taxon>
        <taxon>Bacillales</taxon>
        <taxon>Paenibacillaceae</taxon>
        <taxon>Paenibacillus</taxon>
    </lineage>
</organism>
<sequence length="622" mass="69731">MKLVEIAGKLSEEQRLQIAEHAVWRGMAWPDSLLARACAREAWRRLEQPARYVLEVIMLGFGRALFSEEQLLQAAKPRLAGSELRIGLLQLQEAGIVFAVRRGWGERLYVFPSDMYSVWYREMLEEKRLPALPEIDAYDIVPIDGCEGYVPPLSGQLLHAMAALQNAGMKRTAKGVLTKRSIDAVGAQLFYDSEQLLCVTELTQSGVAQLYPLPLAIMLLLALQEGWLIEHKSAYLLDEAVWQAWQAQPAQVREAKLLQRVLELLCNNSAAASVSAAQLCAQSTAYTWYRAADVEEQLQHMSSNVLAKPLQSTIAAWSQLLRTLGWMEAAEDESGAAVFRWLIQPNVLEELDDADNGTHVEAEQRFMISCAALQFTPDGDIYVQEDSPYAVRWQLELIAERRRTDRITVYRMTERSYKRAAEQGMDSAMVIRVLESASAADEPLPETMRAAITIGMSAHGSALKPAANSTDSIDSTDPASTVSVTLHASNPNDNEPYLLGSINSINSSNSGQTYELIFERKAVRTLFAGIESVPAMWLKHFRTYHHSTRRELMEQALSWRSAVKLSCEGEIKPFIPERIVEEGGRWAVVGHLQEGENCLKVLLQPDMWQEMMLLLPEGTLYY</sequence>
<keyword evidence="3" id="KW-1185">Reference proteome</keyword>
<dbReference type="Proteomes" id="UP000256304">
    <property type="component" value="Unassembled WGS sequence"/>
</dbReference>
<reference evidence="2 3" key="1">
    <citation type="submission" date="2018-08" db="EMBL/GenBank/DDBJ databases">
        <title>Genomic Encyclopedia of Type Strains, Phase III (KMG-III): the genomes of soil and plant-associated and newly described type strains.</title>
        <authorList>
            <person name="Whitman W."/>
        </authorList>
    </citation>
    <scope>NUCLEOTIDE SEQUENCE [LARGE SCALE GENOMIC DNA]</scope>
    <source>
        <strain evidence="2 3">CGMCC 1.10966</strain>
    </source>
</reference>
<keyword evidence="2" id="KW-0547">Nucleotide-binding</keyword>
<proteinExistence type="predicted"/>
<dbReference type="GO" id="GO:0004386">
    <property type="term" value="F:helicase activity"/>
    <property type="evidence" value="ECO:0007669"/>
    <property type="project" value="UniProtKB-KW"/>
</dbReference>
<accession>A0A3D9SIK9</accession>
<evidence type="ECO:0000313" key="2">
    <source>
        <dbReference type="EMBL" id="REE88647.1"/>
    </source>
</evidence>
<dbReference type="RefSeq" id="WP_116188744.1">
    <property type="nucleotide sequence ID" value="NZ_QTTN01000008.1"/>
</dbReference>
<dbReference type="EMBL" id="QTTN01000008">
    <property type="protein sequence ID" value="REE88647.1"/>
    <property type="molecule type" value="Genomic_DNA"/>
</dbReference>